<dbReference type="InterPro" id="IPR009614">
    <property type="entry name" value="YoeB_toxin"/>
</dbReference>
<keyword evidence="2" id="KW-1185">Reference proteome</keyword>
<name>A0ABX3UCI1_KLUIN</name>
<dbReference type="Proteomes" id="UP000192521">
    <property type="component" value="Unassembled WGS sequence"/>
</dbReference>
<dbReference type="Pfam" id="PF06769">
    <property type="entry name" value="YoeB_toxin"/>
    <property type="match status" value="1"/>
</dbReference>
<protein>
    <submittedName>
        <fullName evidence="1">Addiction module toxin RelE</fullName>
    </submittedName>
</protein>
<accession>A0ABX3UCI1</accession>
<dbReference type="Gene3D" id="3.30.2310.20">
    <property type="entry name" value="RelE-like"/>
    <property type="match status" value="1"/>
</dbReference>
<dbReference type="EMBL" id="MWPR01000027">
    <property type="protein sequence ID" value="ORJ49184.1"/>
    <property type="molecule type" value="Genomic_DNA"/>
</dbReference>
<proteinExistence type="predicted"/>
<reference evidence="1 2" key="1">
    <citation type="submission" date="2017-02" db="EMBL/GenBank/DDBJ databases">
        <title>Draft genome sequence of a Kluyvera intermedia isolate from a patient with a pancreatic abscess.</title>
        <authorList>
            <person name="Thele R."/>
        </authorList>
    </citation>
    <scope>NUCLEOTIDE SEQUENCE [LARGE SCALE GENOMIC DNA]</scope>
    <source>
        <strain evidence="1 2">FOSA7093</strain>
    </source>
</reference>
<evidence type="ECO:0000313" key="1">
    <source>
        <dbReference type="EMBL" id="ORJ49184.1"/>
    </source>
</evidence>
<sequence>MAGFGSRRITEEHRLVYSVANDAPLVAACRYHF</sequence>
<dbReference type="InterPro" id="IPR035093">
    <property type="entry name" value="RelE/ParE_toxin_dom_sf"/>
</dbReference>
<comment type="caution">
    <text evidence="1">The sequence shown here is derived from an EMBL/GenBank/DDBJ whole genome shotgun (WGS) entry which is preliminary data.</text>
</comment>
<dbReference type="SUPFAM" id="SSF143011">
    <property type="entry name" value="RelE-like"/>
    <property type="match status" value="1"/>
</dbReference>
<gene>
    <name evidence="1" type="ORF">B2M27_17090</name>
</gene>
<evidence type="ECO:0000313" key="2">
    <source>
        <dbReference type="Proteomes" id="UP000192521"/>
    </source>
</evidence>
<organism evidence="1 2">
    <name type="scientific">Kluyvera intermedia</name>
    <name type="common">Enterobacter intermedius</name>
    <dbReference type="NCBI Taxonomy" id="61648"/>
    <lineage>
        <taxon>Bacteria</taxon>
        <taxon>Pseudomonadati</taxon>
        <taxon>Pseudomonadota</taxon>
        <taxon>Gammaproteobacteria</taxon>
        <taxon>Enterobacterales</taxon>
        <taxon>Enterobacteriaceae</taxon>
        <taxon>Kluyvera</taxon>
    </lineage>
</organism>